<comment type="similarity">
    <text evidence="4 5">Belongs to the class I-like SAM-binding methyltransferase superfamily. C5-methyltransferase family.</text>
</comment>
<dbReference type="Gene3D" id="3.40.50.150">
    <property type="entry name" value="Vaccinia Virus protein VP39"/>
    <property type="match status" value="1"/>
</dbReference>
<evidence type="ECO:0000313" key="11">
    <source>
        <dbReference type="EMBL" id="QQW50294.1"/>
    </source>
</evidence>
<dbReference type="Proteomes" id="UP001363151">
    <property type="component" value="Unassembled WGS sequence"/>
</dbReference>
<dbReference type="PANTHER" id="PTHR10629:SF52">
    <property type="entry name" value="DNA (CYTOSINE-5)-METHYLTRANSFERASE 1"/>
    <property type="match status" value="1"/>
</dbReference>
<keyword evidence="3 4" id="KW-0949">S-adenosyl-L-methionine</keyword>
<dbReference type="EMBL" id="MW438345">
    <property type="protein sequence ID" value="QQW50207.1"/>
    <property type="molecule type" value="Genomic_DNA"/>
</dbReference>
<dbReference type="EMBL" id="MW438347">
    <property type="protein sequence ID" value="QQW50294.1"/>
    <property type="molecule type" value="Genomic_DNA"/>
</dbReference>
<reference evidence="7 13" key="3">
    <citation type="submission" date="2024-03" db="EMBL/GenBank/DDBJ databases">
        <title>Aureococcus anophagefferens CCMP1851 and Kratosvirus quantuckense: Draft genome of a second virus-susceptible host strain in the model system.</title>
        <authorList>
            <person name="Chase E."/>
            <person name="Truchon A.R."/>
            <person name="Schepens W."/>
            <person name="Wilhelm S.W."/>
        </authorList>
    </citation>
    <scope>NUCLEOTIDE SEQUENCE [LARGE SCALE GENOMIC DNA]</scope>
    <source>
        <strain evidence="7 13">CCMP1851</strain>
    </source>
</reference>
<evidence type="ECO:0000313" key="9">
    <source>
        <dbReference type="EMBL" id="QQW50207.1"/>
    </source>
</evidence>
<comment type="catalytic activity">
    <reaction evidence="6">
        <text>a 2'-deoxycytidine in DNA + S-adenosyl-L-methionine = a 5-methyl-2'-deoxycytidine in DNA + S-adenosyl-L-homocysteine + H(+)</text>
        <dbReference type="Rhea" id="RHEA:13681"/>
        <dbReference type="Rhea" id="RHEA-COMP:11369"/>
        <dbReference type="Rhea" id="RHEA-COMP:11370"/>
        <dbReference type="ChEBI" id="CHEBI:15378"/>
        <dbReference type="ChEBI" id="CHEBI:57856"/>
        <dbReference type="ChEBI" id="CHEBI:59789"/>
        <dbReference type="ChEBI" id="CHEBI:85452"/>
        <dbReference type="ChEBI" id="CHEBI:85454"/>
        <dbReference type="EC" id="2.1.1.37"/>
    </reaction>
</comment>
<dbReference type="InterPro" id="IPR029063">
    <property type="entry name" value="SAM-dependent_MTases_sf"/>
</dbReference>
<name>A0A649UBV7_AURAN</name>
<dbReference type="InterPro" id="IPR050390">
    <property type="entry name" value="C5-Methyltransferase"/>
</dbReference>
<dbReference type="EMBL" id="JBBJCI010000303">
    <property type="protein sequence ID" value="KAK7234903.1"/>
    <property type="molecule type" value="Genomic_DNA"/>
</dbReference>
<reference evidence="8" key="1">
    <citation type="journal article" date="2019" name="J. Appl. Phycol.">
        <title>Construction and comparative analysis of mitochondrial genome in the brown tide forming alga Aureococcus anophagefferens (Pelagophyceae, Ochrophyta).</title>
        <authorList>
            <person name="Liu F."/>
            <person name="Liu S."/>
            <person name="Huang T."/>
            <person name="Chen N."/>
        </authorList>
    </citation>
    <scope>NUCLEOTIDE SEQUENCE</scope>
</reference>
<evidence type="ECO:0000313" key="12">
    <source>
        <dbReference type="EMBL" id="QQW50338.1"/>
    </source>
</evidence>
<dbReference type="EC" id="2.1.1.37" evidence="6"/>
<reference evidence="9" key="2">
    <citation type="journal article" date="2021" name="Genome Biol. Evol.">
        <title>Mitochondrial genome evolution in pelagophyte algae.</title>
        <authorList>
            <person name="Sibbald S.J."/>
            <person name="Lawton M."/>
            <person name="Archibald J.M."/>
        </authorList>
    </citation>
    <scope>NUCLEOTIDE SEQUENCE</scope>
    <source>
        <strain evidence="9">CCMP1707</strain>
        <strain evidence="10">CCMP1708</strain>
        <strain evidence="12">CCMP1984</strain>
        <strain evidence="11">CCMP3368</strain>
    </source>
</reference>
<dbReference type="AlphaFoldDB" id="A0A649UBV7"/>
<keyword evidence="8" id="KW-0496">Mitochondrion</keyword>
<proteinExistence type="inferred from homology"/>
<evidence type="ECO:0000256" key="5">
    <source>
        <dbReference type="RuleBase" id="RU000416"/>
    </source>
</evidence>
<evidence type="ECO:0000256" key="6">
    <source>
        <dbReference type="RuleBase" id="RU000417"/>
    </source>
</evidence>
<evidence type="ECO:0000256" key="4">
    <source>
        <dbReference type="PROSITE-ProRule" id="PRU01016"/>
    </source>
</evidence>
<dbReference type="PROSITE" id="PS51679">
    <property type="entry name" value="SAM_MT_C5"/>
    <property type="match status" value="1"/>
</dbReference>
<evidence type="ECO:0000256" key="1">
    <source>
        <dbReference type="ARBA" id="ARBA00022603"/>
    </source>
</evidence>
<dbReference type="PANTHER" id="PTHR10629">
    <property type="entry name" value="CYTOSINE-SPECIFIC METHYLTRANSFERASE"/>
    <property type="match status" value="1"/>
</dbReference>
<evidence type="ECO:0000313" key="13">
    <source>
        <dbReference type="Proteomes" id="UP001363151"/>
    </source>
</evidence>
<dbReference type="GO" id="GO:0044027">
    <property type="term" value="P:negative regulation of gene expression via chromosomal CpG island methylation"/>
    <property type="evidence" value="ECO:0007669"/>
    <property type="project" value="TreeGrafter"/>
</dbReference>
<dbReference type="CDD" id="cd00315">
    <property type="entry name" value="Cyt_C5_DNA_methylase"/>
    <property type="match status" value="1"/>
</dbReference>
<keyword evidence="2 4" id="KW-0808">Transferase</keyword>
<evidence type="ECO:0000313" key="7">
    <source>
        <dbReference type="EMBL" id="KAK7234903.1"/>
    </source>
</evidence>
<dbReference type="Pfam" id="PF00145">
    <property type="entry name" value="DNA_methylase"/>
    <property type="match status" value="1"/>
</dbReference>
<evidence type="ECO:0000256" key="3">
    <source>
        <dbReference type="ARBA" id="ARBA00022691"/>
    </source>
</evidence>
<accession>A0A649UBV7</accession>
<dbReference type="InterPro" id="IPR001525">
    <property type="entry name" value="C5_MeTfrase"/>
</dbReference>
<dbReference type="GO" id="GO:0003677">
    <property type="term" value="F:DNA binding"/>
    <property type="evidence" value="ECO:0007669"/>
    <property type="project" value="TreeGrafter"/>
</dbReference>
<dbReference type="PRINTS" id="PR00105">
    <property type="entry name" value="C5METTRFRASE"/>
</dbReference>
<dbReference type="Gene3D" id="3.90.120.10">
    <property type="entry name" value="DNA Methylase, subunit A, domain 2"/>
    <property type="match status" value="1"/>
</dbReference>
<dbReference type="InterPro" id="IPR018117">
    <property type="entry name" value="C5_DNA_meth_AS"/>
</dbReference>
<feature type="active site" evidence="4">
    <location>
        <position position="80"/>
    </location>
</feature>
<dbReference type="GO" id="GO:0003886">
    <property type="term" value="F:DNA (cytosine-5-)-methyltransferase activity"/>
    <property type="evidence" value="ECO:0007669"/>
    <property type="project" value="UniProtKB-EC"/>
</dbReference>
<dbReference type="EMBL" id="MW438348">
    <property type="protein sequence ID" value="QQW50338.1"/>
    <property type="molecule type" value="Genomic_DNA"/>
</dbReference>
<dbReference type="EMBL" id="MW438346">
    <property type="protein sequence ID" value="QQW50250.1"/>
    <property type="molecule type" value="Genomic_DNA"/>
</dbReference>
<keyword evidence="1 4" id="KW-0489">Methyltransferase</keyword>
<evidence type="ECO:0000313" key="10">
    <source>
        <dbReference type="EMBL" id="QQW50250.1"/>
    </source>
</evidence>
<dbReference type="SUPFAM" id="SSF53335">
    <property type="entry name" value="S-adenosyl-L-methionine-dependent methyltransferases"/>
    <property type="match status" value="1"/>
</dbReference>
<keyword evidence="13" id="KW-1185">Reference proteome</keyword>
<gene>
    <name evidence="8" type="primary">Dcm</name>
    <name evidence="7" type="ORF">SO694_mt00033</name>
</gene>
<dbReference type="PROSITE" id="PS00094">
    <property type="entry name" value="C5_MTASE_1"/>
    <property type="match status" value="1"/>
</dbReference>
<dbReference type="GO" id="GO:0032259">
    <property type="term" value="P:methylation"/>
    <property type="evidence" value="ECO:0007669"/>
    <property type="project" value="UniProtKB-KW"/>
</dbReference>
<dbReference type="NCBIfam" id="TIGR00675">
    <property type="entry name" value="dcm"/>
    <property type="match status" value="1"/>
</dbReference>
<evidence type="ECO:0000256" key="2">
    <source>
        <dbReference type="ARBA" id="ARBA00022679"/>
    </source>
</evidence>
<evidence type="ECO:0000313" key="8">
    <source>
        <dbReference type="EMBL" id="QGI24656.1"/>
    </source>
</evidence>
<organism evidence="8">
    <name type="scientific">Aureococcus anophagefferens</name>
    <name type="common">Harmful bloom alga</name>
    <dbReference type="NCBI Taxonomy" id="44056"/>
    <lineage>
        <taxon>Eukaryota</taxon>
        <taxon>Sar</taxon>
        <taxon>Stramenopiles</taxon>
        <taxon>Ochrophyta</taxon>
        <taxon>Pelagophyceae</taxon>
        <taxon>Pelagomonadales</taxon>
        <taxon>Pelagomonadaceae</taxon>
        <taxon>Aureococcus</taxon>
    </lineage>
</organism>
<dbReference type="EMBL" id="MK922345">
    <property type="protein sequence ID" value="QGI24656.1"/>
    <property type="molecule type" value="Genomic_DNA"/>
</dbReference>
<protein>
    <recommendedName>
        <fullName evidence="6">Cytosine-specific methyltransferase</fullName>
        <ecNumber evidence="6">2.1.1.37</ecNumber>
    </recommendedName>
</protein>
<sequence>MTRQNDIKKLRVVSMFAGCGGLDFAFHKQSKAFEVIYVNDFDQDSCDTYKTYYKHEPVCSDIARIATIPDCDILTGGFPCQGFSVANLYRKESDSRNKLYLELVRILKQKKPKYFILENVKGILSLGGYENKEDKKNRKGKVFKTIVSDLKQCGYNVHTKLFKMKWYDIPQNRERVIFIGIRNDIATNIIFNWPKEEQNITKTLRDAIGDLPIGYDEKIQHIGTKYKVKINGYMGSRKLKWNNVSPTITGRGSSSGGPVINVHPSGKRRMTVREYARIQTFPDDFIFKGSISSMYRQIGNAVPPKFSFILANLINKLDDQL</sequence>
<geneLocation type="mitochondrion" evidence="8"/>